<evidence type="ECO:0000256" key="6">
    <source>
        <dbReference type="ARBA" id="ARBA00022777"/>
    </source>
</evidence>
<reference evidence="14 15" key="1">
    <citation type="submission" date="2018-04" db="EMBL/GenBank/DDBJ databases">
        <title>Pararhodobacter oceanense sp. nov., isolated from marine intertidal sediment.</title>
        <authorList>
            <person name="Wang X.-L."/>
            <person name="Du Z.-J."/>
        </authorList>
    </citation>
    <scope>NUCLEOTIDE SEQUENCE [LARGE SCALE GENOMIC DNA]</scope>
    <source>
        <strain evidence="14 15">AM505</strain>
    </source>
</reference>
<gene>
    <name evidence="14" type="ORF">DDE20_16950</name>
</gene>
<dbReference type="Gene3D" id="1.10.287.130">
    <property type="match status" value="1"/>
</dbReference>
<dbReference type="PANTHER" id="PTHR43065">
    <property type="entry name" value="SENSOR HISTIDINE KINASE"/>
    <property type="match status" value="1"/>
</dbReference>
<evidence type="ECO:0000259" key="12">
    <source>
        <dbReference type="PROSITE" id="PS50109"/>
    </source>
</evidence>
<dbReference type="InterPro" id="IPR003661">
    <property type="entry name" value="HisK_dim/P_dom"/>
</dbReference>
<accession>A0A2T8HQ93</accession>
<comment type="catalytic activity">
    <reaction evidence="1">
        <text>ATP + protein L-histidine = ADP + protein N-phospho-L-histidine.</text>
        <dbReference type="EC" id="2.7.13.3"/>
    </reaction>
</comment>
<keyword evidence="11" id="KW-0472">Membrane</keyword>
<evidence type="ECO:0000256" key="2">
    <source>
        <dbReference type="ARBA" id="ARBA00012438"/>
    </source>
</evidence>
<evidence type="ECO:0000256" key="8">
    <source>
        <dbReference type="ARBA" id="ARBA00023012"/>
    </source>
</evidence>
<keyword evidence="6 14" id="KW-0418">Kinase</keyword>
<organism evidence="14 15">
    <name type="scientific">Pararhodobacter oceanensis</name>
    <dbReference type="NCBI Taxonomy" id="2172121"/>
    <lineage>
        <taxon>Bacteria</taxon>
        <taxon>Pseudomonadati</taxon>
        <taxon>Pseudomonadota</taxon>
        <taxon>Alphaproteobacteria</taxon>
        <taxon>Rhodobacterales</taxon>
        <taxon>Paracoccaceae</taxon>
        <taxon>Pararhodobacter</taxon>
    </lineage>
</organism>
<keyword evidence="8" id="KW-0902">Two-component regulatory system</keyword>
<dbReference type="PROSITE" id="PS50109">
    <property type="entry name" value="HIS_KIN"/>
    <property type="match status" value="1"/>
</dbReference>
<dbReference type="EC" id="2.7.13.3" evidence="2"/>
<feature type="transmembrane region" description="Helical" evidence="11">
    <location>
        <begin position="62"/>
        <end position="82"/>
    </location>
</feature>
<dbReference type="Proteomes" id="UP000245911">
    <property type="component" value="Unassembled WGS sequence"/>
</dbReference>
<protein>
    <recommendedName>
        <fullName evidence="2">histidine kinase</fullName>
        <ecNumber evidence="2">2.7.13.3</ecNumber>
    </recommendedName>
</protein>
<evidence type="ECO:0000256" key="9">
    <source>
        <dbReference type="PROSITE-ProRule" id="PRU00169"/>
    </source>
</evidence>
<keyword evidence="4" id="KW-0808">Transferase</keyword>
<dbReference type="AlphaFoldDB" id="A0A2T8HQ93"/>
<evidence type="ECO:0000256" key="4">
    <source>
        <dbReference type="ARBA" id="ARBA00022679"/>
    </source>
</evidence>
<dbReference type="Gene3D" id="3.30.565.10">
    <property type="entry name" value="Histidine kinase-like ATPase, C-terminal domain"/>
    <property type="match status" value="1"/>
</dbReference>
<dbReference type="InterPro" id="IPR004358">
    <property type="entry name" value="Sig_transdc_His_kin-like_C"/>
</dbReference>
<dbReference type="EMBL" id="QDKM01000011">
    <property type="protein sequence ID" value="PVH27617.1"/>
    <property type="molecule type" value="Genomic_DNA"/>
</dbReference>
<dbReference type="InterPro" id="IPR036097">
    <property type="entry name" value="HisK_dim/P_sf"/>
</dbReference>
<dbReference type="Pfam" id="PF02518">
    <property type="entry name" value="HATPase_c"/>
    <property type="match status" value="1"/>
</dbReference>
<feature type="transmembrane region" description="Helical" evidence="11">
    <location>
        <begin position="38"/>
        <end position="56"/>
    </location>
</feature>
<comment type="caution">
    <text evidence="14">The sequence shown here is derived from an EMBL/GenBank/DDBJ whole genome shotgun (WGS) entry which is preliminary data.</text>
</comment>
<keyword evidence="15" id="KW-1185">Reference proteome</keyword>
<dbReference type="FunFam" id="1.10.287.130:FF:000037">
    <property type="entry name" value="Hybrid sensor histidine kinase/response regulator"/>
    <property type="match status" value="1"/>
</dbReference>
<dbReference type="InterPro" id="IPR001789">
    <property type="entry name" value="Sig_transdc_resp-reg_receiver"/>
</dbReference>
<keyword evidence="11" id="KW-1133">Transmembrane helix</keyword>
<feature type="compositionally biased region" description="Basic and acidic residues" evidence="10">
    <location>
        <begin position="1"/>
        <end position="12"/>
    </location>
</feature>
<dbReference type="Pfam" id="PF00512">
    <property type="entry name" value="HisKA"/>
    <property type="match status" value="1"/>
</dbReference>
<dbReference type="SMART" id="SM00387">
    <property type="entry name" value="HATPase_c"/>
    <property type="match status" value="1"/>
</dbReference>
<evidence type="ECO:0000256" key="10">
    <source>
        <dbReference type="SAM" id="MobiDB-lite"/>
    </source>
</evidence>
<dbReference type="Pfam" id="PF00072">
    <property type="entry name" value="Response_reg"/>
    <property type="match status" value="1"/>
</dbReference>
<dbReference type="SUPFAM" id="SSF55874">
    <property type="entry name" value="ATPase domain of HSP90 chaperone/DNA topoisomerase II/histidine kinase"/>
    <property type="match status" value="1"/>
</dbReference>
<proteinExistence type="predicted"/>
<feature type="domain" description="Histidine kinase" evidence="12">
    <location>
        <begin position="416"/>
        <end position="639"/>
    </location>
</feature>
<dbReference type="SMART" id="SM00388">
    <property type="entry name" value="HisKA"/>
    <property type="match status" value="1"/>
</dbReference>
<feature type="region of interest" description="Disordered" evidence="10">
    <location>
        <begin position="1"/>
        <end position="26"/>
    </location>
</feature>
<keyword evidence="5" id="KW-0547">Nucleotide-binding</keyword>
<dbReference type="GO" id="GO:0005524">
    <property type="term" value="F:ATP binding"/>
    <property type="evidence" value="ECO:0007669"/>
    <property type="project" value="UniProtKB-KW"/>
</dbReference>
<dbReference type="InterPro" id="IPR003594">
    <property type="entry name" value="HATPase_dom"/>
</dbReference>
<dbReference type="PROSITE" id="PS50110">
    <property type="entry name" value="RESPONSE_REGULATORY"/>
    <property type="match status" value="1"/>
</dbReference>
<evidence type="ECO:0000256" key="11">
    <source>
        <dbReference type="SAM" id="Phobius"/>
    </source>
</evidence>
<dbReference type="Gene3D" id="3.40.50.2300">
    <property type="match status" value="1"/>
</dbReference>
<dbReference type="GO" id="GO:0000155">
    <property type="term" value="F:phosphorelay sensor kinase activity"/>
    <property type="evidence" value="ECO:0007669"/>
    <property type="project" value="InterPro"/>
</dbReference>
<dbReference type="OrthoDB" id="9796100at2"/>
<dbReference type="RefSeq" id="WP_116559716.1">
    <property type="nucleotide sequence ID" value="NZ_QDKM01000011.1"/>
</dbReference>
<dbReference type="PRINTS" id="PR00344">
    <property type="entry name" value="BCTRLSENSOR"/>
</dbReference>
<keyword evidence="11" id="KW-0812">Transmembrane</keyword>
<feature type="domain" description="Response regulatory" evidence="13">
    <location>
        <begin position="689"/>
        <end position="805"/>
    </location>
</feature>
<evidence type="ECO:0000313" key="15">
    <source>
        <dbReference type="Proteomes" id="UP000245911"/>
    </source>
</evidence>
<sequence length="807" mass="86379">MPHIAPKTDPKTLPKQAANGTRSLPEPAGWAARLEGRWLIGFGLLFVGLALAAMVIGAGSSALILGAMGASLVVLGGAALIIEARNRKAQGDLAAVMARATQRDPEPVLITDGKGNLLSANGAADGWVDPAEALTLWCVNPDEIAAMVLSDVLAHGQAIREYTRKDSVLHLAVHTVDEARTVLVWRFSMRQIEQKRDLDSLGVPIITLEAAGLSGNLAARALGGTEVLADLVAALAEAEVTATGGAFVTLADGQRMQAVRLKAASGRDDIILLPQASELAVQDPSPMLDYEEIPVALLQLDPAGKISGTNRLARTLLGLSASDEQYFWQVVEGLGRPVSDWLADARAGRALGRPEILRASLTGTETYVQIILRRASGPTNSDALVAVISDATELKSLEARFVQSQKMQAIGQLAGGVAHDFNNLLTAISGHCDLLLLNRDRFDPDYNDLLQIHQNSNRAAALVRQLLAFSRKQTMRPENLSLESLLEDLTHLLTRLVGERIVLTLSHDRSIRGIRADRRQLEQVIMNLVVNARDAMPMGGEIRLETHVKILTTEQDHGRVQLPAGRYATIKVIDEGIGIPKEIIDKIFEPFFSTKRLGEGTGLGLSTAYGIVKQMGGYIFANSVEGSGTEFTLYFACLPDDAVLSLDKPTPPRPVAADSEAAAAALTTSSSDQSATRLPPPDEGLKGGTILLVEDEAPVRAFAARALRLQGYQVFEAADGEQALEFLEDSTLRIDLFVTDVIMPGIDGPGWVAQALRTRPGTPVVFVSGYTEDTLSAALSHTPKAVFLGKPFSLGELNDTINQQLEA</sequence>
<dbReference type="InterPro" id="IPR005467">
    <property type="entry name" value="His_kinase_dom"/>
</dbReference>
<evidence type="ECO:0000256" key="5">
    <source>
        <dbReference type="ARBA" id="ARBA00022741"/>
    </source>
</evidence>
<dbReference type="SUPFAM" id="SSF47384">
    <property type="entry name" value="Homodimeric domain of signal transducing histidine kinase"/>
    <property type="match status" value="1"/>
</dbReference>
<dbReference type="SUPFAM" id="SSF52172">
    <property type="entry name" value="CheY-like"/>
    <property type="match status" value="1"/>
</dbReference>
<evidence type="ECO:0000313" key="14">
    <source>
        <dbReference type="EMBL" id="PVH27617.1"/>
    </source>
</evidence>
<dbReference type="CDD" id="cd00082">
    <property type="entry name" value="HisKA"/>
    <property type="match status" value="1"/>
</dbReference>
<dbReference type="PANTHER" id="PTHR43065:SF46">
    <property type="entry name" value="C4-DICARBOXYLATE TRANSPORT SENSOR PROTEIN DCTB"/>
    <property type="match status" value="1"/>
</dbReference>
<evidence type="ECO:0000256" key="1">
    <source>
        <dbReference type="ARBA" id="ARBA00000085"/>
    </source>
</evidence>
<name>A0A2T8HQ93_9RHOB</name>
<evidence type="ECO:0000259" key="13">
    <source>
        <dbReference type="PROSITE" id="PS50110"/>
    </source>
</evidence>
<dbReference type="InterPro" id="IPR036890">
    <property type="entry name" value="HATPase_C_sf"/>
</dbReference>
<keyword evidence="3 9" id="KW-0597">Phosphoprotein</keyword>
<keyword evidence="7" id="KW-0067">ATP-binding</keyword>
<evidence type="ECO:0000256" key="3">
    <source>
        <dbReference type="ARBA" id="ARBA00022553"/>
    </source>
</evidence>
<dbReference type="InterPro" id="IPR011006">
    <property type="entry name" value="CheY-like_superfamily"/>
</dbReference>
<dbReference type="SMART" id="SM00448">
    <property type="entry name" value="REC"/>
    <property type="match status" value="1"/>
</dbReference>
<evidence type="ECO:0000256" key="7">
    <source>
        <dbReference type="ARBA" id="ARBA00022840"/>
    </source>
</evidence>
<feature type="modified residue" description="4-aspartylphosphate" evidence="9">
    <location>
        <position position="740"/>
    </location>
</feature>